<accession>A0A7Z7B1E3</accession>
<organism evidence="1 2">
    <name type="scientific">Paraburkholderia steynii</name>
    <dbReference type="NCBI Taxonomy" id="1245441"/>
    <lineage>
        <taxon>Bacteria</taxon>
        <taxon>Pseudomonadati</taxon>
        <taxon>Pseudomonadota</taxon>
        <taxon>Betaproteobacteria</taxon>
        <taxon>Burkholderiales</taxon>
        <taxon>Burkholderiaceae</taxon>
        <taxon>Paraburkholderia</taxon>
    </lineage>
</organism>
<dbReference type="AlphaFoldDB" id="A0A7Z7B1E3"/>
<gene>
    <name evidence="1" type="ORF">SAMN04487926_102227</name>
</gene>
<protein>
    <submittedName>
        <fullName evidence="1">Uncharacterized protein</fullName>
    </submittedName>
</protein>
<proteinExistence type="predicted"/>
<evidence type="ECO:0000313" key="2">
    <source>
        <dbReference type="Proteomes" id="UP000198900"/>
    </source>
</evidence>
<dbReference type="EMBL" id="FNDI01000002">
    <property type="protein sequence ID" value="SDH13661.1"/>
    <property type="molecule type" value="Genomic_DNA"/>
</dbReference>
<keyword evidence="2" id="KW-1185">Reference proteome</keyword>
<reference evidence="1" key="1">
    <citation type="submission" date="2016-10" db="EMBL/GenBank/DDBJ databases">
        <authorList>
            <person name="Varghese N."/>
            <person name="Submissions S."/>
        </authorList>
    </citation>
    <scope>NUCLEOTIDE SEQUENCE [LARGE SCALE GENOMIC DNA]</scope>
    <source>
        <strain evidence="1">YR281</strain>
    </source>
</reference>
<evidence type="ECO:0000313" key="1">
    <source>
        <dbReference type="EMBL" id="SDH13661.1"/>
    </source>
</evidence>
<comment type="caution">
    <text evidence="1">The sequence shown here is derived from an EMBL/GenBank/DDBJ whole genome shotgun (WGS) entry which is preliminary data.</text>
</comment>
<sequence length="121" mass="13795">MENLQNFIIKLTKTEILKAAKEDAIADWGDDIPITILLANIGKKTADHFEKFPADERIYIFNIIESAMIASDIDLKTPVATGLLEALYLRASSDAVRLKEIEQQLGNASREYLVEWRRWSE</sequence>
<dbReference type="Proteomes" id="UP000198900">
    <property type="component" value="Unassembled WGS sequence"/>
</dbReference>
<name>A0A7Z7B1E3_9BURK</name>
<dbReference type="RefSeq" id="WP_091775480.1">
    <property type="nucleotide sequence ID" value="NZ_FNDI01000002.1"/>
</dbReference>